<gene>
    <name evidence="1" type="ORF">L1987_71469</name>
</gene>
<accession>A0ACB9AWU9</accession>
<protein>
    <submittedName>
        <fullName evidence="1">Uncharacterized protein</fullName>
    </submittedName>
</protein>
<dbReference type="Proteomes" id="UP001056120">
    <property type="component" value="Linkage Group LG24"/>
</dbReference>
<reference evidence="1 2" key="2">
    <citation type="journal article" date="2022" name="Mol. Ecol. Resour.">
        <title>The genomes of chicory, endive, great burdock and yacon provide insights into Asteraceae paleo-polyploidization history and plant inulin production.</title>
        <authorList>
            <person name="Fan W."/>
            <person name="Wang S."/>
            <person name="Wang H."/>
            <person name="Wang A."/>
            <person name="Jiang F."/>
            <person name="Liu H."/>
            <person name="Zhao H."/>
            <person name="Xu D."/>
            <person name="Zhang Y."/>
        </authorList>
    </citation>
    <scope>NUCLEOTIDE SEQUENCE [LARGE SCALE GENOMIC DNA]</scope>
    <source>
        <strain evidence="2">cv. Yunnan</strain>
        <tissue evidence="1">Leaves</tissue>
    </source>
</reference>
<dbReference type="EMBL" id="CM042041">
    <property type="protein sequence ID" value="KAI3712900.1"/>
    <property type="molecule type" value="Genomic_DNA"/>
</dbReference>
<reference evidence="2" key="1">
    <citation type="journal article" date="2022" name="Mol. Ecol. Resour.">
        <title>The genomes of chicory, endive, great burdock and yacon provide insights into Asteraceae palaeo-polyploidization history and plant inulin production.</title>
        <authorList>
            <person name="Fan W."/>
            <person name="Wang S."/>
            <person name="Wang H."/>
            <person name="Wang A."/>
            <person name="Jiang F."/>
            <person name="Liu H."/>
            <person name="Zhao H."/>
            <person name="Xu D."/>
            <person name="Zhang Y."/>
        </authorList>
    </citation>
    <scope>NUCLEOTIDE SEQUENCE [LARGE SCALE GENOMIC DNA]</scope>
    <source>
        <strain evidence="2">cv. Yunnan</strain>
    </source>
</reference>
<organism evidence="1 2">
    <name type="scientific">Smallanthus sonchifolius</name>
    <dbReference type="NCBI Taxonomy" id="185202"/>
    <lineage>
        <taxon>Eukaryota</taxon>
        <taxon>Viridiplantae</taxon>
        <taxon>Streptophyta</taxon>
        <taxon>Embryophyta</taxon>
        <taxon>Tracheophyta</taxon>
        <taxon>Spermatophyta</taxon>
        <taxon>Magnoliopsida</taxon>
        <taxon>eudicotyledons</taxon>
        <taxon>Gunneridae</taxon>
        <taxon>Pentapetalae</taxon>
        <taxon>asterids</taxon>
        <taxon>campanulids</taxon>
        <taxon>Asterales</taxon>
        <taxon>Asteraceae</taxon>
        <taxon>Asteroideae</taxon>
        <taxon>Heliantheae alliance</taxon>
        <taxon>Millerieae</taxon>
        <taxon>Smallanthus</taxon>
    </lineage>
</organism>
<evidence type="ECO:0000313" key="2">
    <source>
        <dbReference type="Proteomes" id="UP001056120"/>
    </source>
</evidence>
<sequence>MSQGASGKPWMPKLTLESYLNLEHMDVISPHLLRKADLIDAVRSMELMGVHHSTLQSDVVSSNAFLSLNDVIRDLSLVHWQECCITSIETINSVTDFSSEVGEESSPEHLKPDCNTASSSKKIKHEVHTAQLTVQQNNQQAETATPLDDPVDQNQHKQITKRPARFAE</sequence>
<name>A0ACB9AWU9_9ASTR</name>
<comment type="caution">
    <text evidence="1">The sequence shown here is derived from an EMBL/GenBank/DDBJ whole genome shotgun (WGS) entry which is preliminary data.</text>
</comment>
<proteinExistence type="predicted"/>
<keyword evidence="2" id="KW-1185">Reference proteome</keyword>
<evidence type="ECO:0000313" key="1">
    <source>
        <dbReference type="EMBL" id="KAI3712900.1"/>
    </source>
</evidence>